<dbReference type="GO" id="GO:2000234">
    <property type="term" value="P:positive regulation of rRNA processing"/>
    <property type="evidence" value="ECO:0007669"/>
    <property type="project" value="TreeGrafter"/>
</dbReference>
<dbReference type="PANTHER" id="PTHR44215">
    <property type="entry name" value="WD REPEAT-CONTAINING PROTEIN 75"/>
    <property type="match status" value="1"/>
</dbReference>
<protein>
    <submittedName>
        <fullName evidence="10">WD40 repeat-like protein</fullName>
    </submittedName>
</protein>
<evidence type="ECO:0000256" key="9">
    <source>
        <dbReference type="SAM" id="MobiDB-lite"/>
    </source>
</evidence>
<dbReference type="PROSITE" id="PS50294">
    <property type="entry name" value="WD_REPEATS_REGION"/>
    <property type="match status" value="1"/>
</dbReference>
<dbReference type="OrthoDB" id="4096at2759"/>
<dbReference type="InterPro" id="IPR036322">
    <property type="entry name" value="WD40_repeat_dom_sf"/>
</dbReference>
<dbReference type="InterPro" id="IPR053826">
    <property type="entry name" value="WDR75"/>
</dbReference>
<reference evidence="10" key="1">
    <citation type="journal article" date="2020" name="Stud. Mycol.">
        <title>101 Dothideomycetes genomes: a test case for predicting lifestyles and emergence of pathogens.</title>
        <authorList>
            <person name="Haridas S."/>
            <person name="Albert R."/>
            <person name="Binder M."/>
            <person name="Bloem J."/>
            <person name="Labutti K."/>
            <person name="Salamov A."/>
            <person name="Andreopoulos B."/>
            <person name="Baker S."/>
            <person name="Barry K."/>
            <person name="Bills G."/>
            <person name="Bluhm B."/>
            <person name="Cannon C."/>
            <person name="Castanera R."/>
            <person name="Culley D."/>
            <person name="Daum C."/>
            <person name="Ezra D."/>
            <person name="Gonzalez J."/>
            <person name="Henrissat B."/>
            <person name="Kuo A."/>
            <person name="Liang C."/>
            <person name="Lipzen A."/>
            <person name="Lutzoni F."/>
            <person name="Magnuson J."/>
            <person name="Mondo S."/>
            <person name="Nolan M."/>
            <person name="Ohm R."/>
            <person name="Pangilinan J."/>
            <person name="Park H.-J."/>
            <person name="Ramirez L."/>
            <person name="Alfaro M."/>
            <person name="Sun H."/>
            <person name="Tritt A."/>
            <person name="Yoshinaga Y."/>
            <person name="Zwiers L.-H."/>
            <person name="Turgeon B."/>
            <person name="Goodwin S."/>
            <person name="Spatafora J."/>
            <person name="Crous P."/>
            <person name="Grigoriev I."/>
        </authorList>
    </citation>
    <scope>NUCLEOTIDE SEQUENCE</scope>
    <source>
        <strain evidence="10">CBS 113818</strain>
    </source>
</reference>
<evidence type="ECO:0000313" key="10">
    <source>
        <dbReference type="EMBL" id="KAF2828376.1"/>
    </source>
</evidence>
<evidence type="ECO:0000256" key="5">
    <source>
        <dbReference type="ARBA" id="ARBA00022737"/>
    </source>
</evidence>
<dbReference type="GO" id="GO:0006364">
    <property type="term" value="P:rRNA processing"/>
    <property type="evidence" value="ECO:0007669"/>
    <property type="project" value="UniProtKB-KW"/>
</dbReference>
<evidence type="ECO:0000256" key="4">
    <source>
        <dbReference type="ARBA" id="ARBA00022574"/>
    </source>
</evidence>
<dbReference type="Pfam" id="PF00400">
    <property type="entry name" value="WD40"/>
    <property type="match status" value="1"/>
</dbReference>
<feature type="compositionally biased region" description="Polar residues" evidence="9">
    <location>
        <begin position="182"/>
        <end position="195"/>
    </location>
</feature>
<accession>A0A6A7A5E7</accession>
<dbReference type="InterPro" id="IPR001680">
    <property type="entry name" value="WD40_rpt"/>
</dbReference>
<gene>
    <name evidence="10" type="ORF">CC86DRAFT_368625</name>
</gene>
<dbReference type="GO" id="GO:0045943">
    <property type="term" value="P:positive regulation of transcription by RNA polymerase I"/>
    <property type="evidence" value="ECO:0007669"/>
    <property type="project" value="InterPro"/>
</dbReference>
<dbReference type="GO" id="GO:0032040">
    <property type="term" value="C:small-subunit processome"/>
    <property type="evidence" value="ECO:0007669"/>
    <property type="project" value="InterPro"/>
</dbReference>
<keyword evidence="11" id="KW-1185">Reference proteome</keyword>
<keyword evidence="4 8" id="KW-0853">WD repeat</keyword>
<dbReference type="Gene3D" id="2.130.10.10">
    <property type="entry name" value="YVTN repeat-like/Quinoprotein amine dehydrogenase"/>
    <property type="match status" value="3"/>
</dbReference>
<keyword evidence="5" id="KW-0677">Repeat</keyword>
<keyword evidence="2" id="KW-0690">Ribosome biogenesis</keyword>
<feature type="region of interest" description="Disordered" evidence="9">
    <location>
        <begin position="1"/>
        <end position="208"/>
    </location>
</feature>
<dbReference type="GO" id="GO:0003723">
    <property type="term" value="F:RNA binding"/>
    <property type="evidence" value="ECO:0007669"/>
    <property type="project" value="InterPro"/>
</dbReference>
<evidence type="ECO:0000256" key="3">
    <source>
        <dbReference type="ARBA" id="ARBA00022552"/>
    </source>
</evidence>
<evidence type="ECO:0000256" key="2">
    <source>
        <dbReference type="ARBA" id="ARBA00022517"/>
    </source>
</evidence>
<keyword evidence="7" id="KW-0539">Nucleus</keyword>
<dbReference type="EMBL" id="MU006222">
    <property type="protein sequence ID" value="KAF2828376.1"/>
    <property type="molecule type" value="Genomic_DNA"/>
</dbReference>
<name>A0A6A7A5E7_9PLEO</name>
<organism evidence="10 11">
    <name type="scientific">Ophiobolus disseminans</name>
    <dbReference type="NCBI Taxonomy" id="1469910"/>
    <lineage>
        <taxon>Eukaryota</taxon>
        <taxon>Fungi</taxon>
        <taxon>Dikarya</taxon>
        <taxon>Ascomycota</taxon>
        <taxon>Pezizomycotina</taxon>
        <taxon>Dothideomycetes</taxon>
        <taxon>Pleosporomycetidae</taxon>
        <taxon>Pleosporales</taxon>
        <taxon>Pleosporineae</taxon>
        <taxon>Phaeosphaeriaceae</taxon>
        <taxon>Ophiobolus</taxon>
    </lineage>
</organism>
<evidence type="ECO:0000313" key="11">
    <source>
        <dbReference type="Proteomes" id="UP000799424"/>
    </source>
</evidence>
<dbReference type="SUPFAM" id="SSF50978">
    <property type="entry name" value="WD40 repeat-like"/>
    <property type="match status" value="2"/>
</dbReference>
<evidence type="ECO:0000256" key="1">
    <source>
        <dbReference type="ARBA" id="ARBA00004604"/>
    </source>
</evidence>
<dbReference type="InterPro" id="IPR015943">
    <property type="entry name" value="WD40/YVTN_repeat-like_dom_sf"/>
</dbReference>
<dbReference type="PANTHER" id="PTHR44215:SF1">
    <property type="entry name" value="WD REPEAT-CONTAINING PROTEIN 75"/>
    <property type="match status" value="1"/>
</dbReference>
<feature type="repeat" description="WD" evidence="8">
    <location>
        <begin position="479"/>
        <end position="520"/>
    </location>
</feature>
<dbReference type="PROSITE" id="PS50082">
    <property type="entry name" value="WD_REPEATS_2"/>
    <property type="match status" value="1"/>
</dbReference>
<dbReference type="SMART" id="SM00320">
    <property type="entry name" value="WD40"/>
    <property type="match status" value="3"/>
</dbReference>
<evidence type="ECO:0000256" key="8">
    <source>
        <dbReference type="PROSITE-ProRule" id="PRU00221"/>
    </source>
</evidence>
<evidence type="ECO:0000256" key="7">
    <source>
        <dbReference type="ARBA" id="ARBA00023242"/>
    </source>
</evidence>
<evidence type="ECO:0000256" key="6">
    <source>
        <dbReference type="ARBA" id="ARBA00023163"/>
    </source>
</evidence>
<dbReference type="AlphaFoldDB" id="A0A6A7A5E7"/>
<proteinExistence type="predicted"/>
<sequence length="1084" mass="118750">MADATPQLKRKRESAIGSQKKSKKQRQSEASAGLDAGAIEDIIDATPVVEPAPETQATRKPIDKSKPRSRKPQPNGVPADAPATAAPNLKPETQPNGIPDKADDSRALLDTPLKQGKKQRKQEQKDNKNAEQANSVDAPEDDAAPQSTAAQSKPQEKDVDKVAKKKAKKERKAEAKAIIKAQTSDVSKSQTSGSTKAKKQNKVPTSWTASAPHGGWFLPQDPIFTSDEKYLILATPKSVQIYSTETSLLARALPLGSTNNIITTFALSSTKPKQLYVADSSELITLWDWTEGTKLGRWQIGATVKKMVVITRPGADDDLVYCHEAGKNHVVNVHALRTKSQAGETELKQVLKSSSKITTMQVLLQGKYVVVSTIDTITVGKRIKASKTAVQDFSYLWREIRLSKQITTCSTYFRQPEVSEKGKKTAQDQRDVLDIAVGDESGVILLFEDILASFATIESSQKGNKSGSDSAESLRPKRFHWHRDAVGAVKWSLDGNYFISGGDETVLTIWQLATGQKQHLPHLTAAIENIVVSPTSYALCLANNSVIVLSTTELEARTNIIGIQTRRVDKQQLVKSKSGGFPMHALQPVPIAIDPKNAQQVLFAVPSSQPRHKFDGVCAAPYLQTFDIANQRPVSRQALTRNNATDPNMGPDGKRIIEPNVHILQVSHDGQYLATVDVWLPPKADLRYLSEGESDNHEEERLRRREVYLKIWRRDEKNGQWVLETRIDAPHFLEDASSVVNVVDLVANPKEHGFATIGEDHVVRIWKPKTRLRDGLVVRGAGDRGMVNWSLHRSVELPKPGKLWLTETSASPQIVRTSRLAFSADGSVLAAGVSGSSDLDRGLIHLIGTNSATIHRSMTEIDTTVLCGLGIVGRYLVAVTDCINVWDMVYDDLVYCAPINTAGVDQVERTSIVRLAANEIDGTFAVSLPQLEKYEGQSSWIQKTTSKILVYSTAQKEPLSSHTIPGITLGLVARQGQMGYVALDSVSCLRTISPSTGAVKLPTPQPTEQMEVQQIKDVTEDDREDTASKALQLEDVVLENDYDKPNVTQQDFEEIFHNGNAPQAPKDVFSAVLRLFGGAAKAAA</sequence>
<keyword evidence="3" id="KW-0698">rRNA processing</keyword>
<keyword evidence="6" id="KW-0804">Transcription</keyword>
<comment type="subcellular location">
    <subcellularLocation>
        <location evidence="1">Nucleus</location>
        <location evidence="1">Nucleolus</location>
    </subcellularLocation>
</comment>
<dbReference type="Proteomes" id="UP000799424">
    <property type="component" value="Unassembled WGS sequence"/>
</dbReference>